<sequence>MTNPPDRPPTGVATGVGSMPGTDPRTAVEIIAGEVGLVHLPELPARGLGADMIGRSAALLVDMPMDVTPSGYRLRTGGSTMGRQARDMLRVDIDALEEIWETRGLGGPDRWVKVQLCGPFTLAASVEVGGGHKALHDRGAWSDLVDSIAEGAATHAAEIRRRLGAQVLVQFDEPLLDRVIEGSIRPLSRLDVINPVPSQVVAEHIDALIDIVGGPVLLHHCGERFPWHTVAQTKLWGVSLDMAHVRSANLDGLGEFLDGGSVVALGAVPSTDPGRELPAEHVVASVTEIVDTIGLSHDVFADQMIITPACGLAGADAAWAKQALALATAVATALPQQ</sequence>
<feature type="domain" description="Cobalamin-independent methionine synthase MetE C-terminal/archaeal" evidence="2">
    <location>
        <begin position="14"/>
        <end position="332"/>
    </location>
</feature>
<dbReference type="EMBL" id="BMCS01000001">
    <property type="protein sequence ID" value="GGF27514.1"/>
    <property type="molecule type" value="Genomic_DNA"/>
</dbReference>
<evidence type="ECO:0000259" key="2">
    <source>
        <dbReference type="Pfam" id="PF01717"/>
    </source>
</evidence>
<feature type="region of interest" description="Disordered" evidence="1">
    <location>
        <begin position="1"/>
        <end position="23"/>
    </location>
</feature>
<dbReference type="Gene3D" id="3.20.20.210">
    <property type="match status" value="1"/>
</dbReference>
<gene>
    <name evidence="3" type="ORF">GCM10007298_24210</name>
</gene>
<name>A0ABQ1UUK8_9NOCA</name>
<organism evidence="3 4">
    <name type="scientific">Williamsia phyllosphaerae</name>
    <dbReference type="NCBI Taxonomy" id="885042"/>
    <lineage>
        <taxon>Bacteria</taxon>
        <taxon>Bacillati</taxon>
        <taxon>Actinomycetota</taxon>
        <taxon>Actinomycetes</taxon>
        <taxon>Mycobacteriales</taxon>
        <taxon>Nocardiaceae</taxon>
        <taxon>Williamsia</taxon>
    </lineage>
</organism>
<evidence type="ECO:0000256" key="1">
    <source>
        <dbReference type="SAM" id="MobiDB-lite"/>
    </source>
</evidence>
<dbReference type="InterPro" id="IPR038071">
    <property type="entry name" value="UROD/MetE-like_sf"/>
</dbReference>
<dbReference type="Proteomes" id="UP000632454">
    <property type="component" value="Unassembled WGS sequence"/>
</dbReference>
<evidence type="ECO:0000313" key="4">
    <source>
        <dbReference type="Proteomes" id="UP000632454"/>
    </source>
</evidence>
<dbReference type="Pfam" id="PF01717">
    <property type="entry name" value="Meth_synt_2"/>
    <property type="match status" value="1"/>
</dbReference>
<dbReference type="SUPFAM" id="SSF51726">
    <property type="entry name" value="UROD/MetE-like"/>
    <property type="match status" value="1"/>
</dbReference>
<comment type="caution">
    <text evidence="3">The sequence shown here is derived from an EMBL/GenBank/DDBJ whole genome shotgun (WGS) entry which is preliminary data.</text>
</comment>
<proteinExistence type="predicted"/>
<reference evidence="4" key="1">
    <citation type="journal article" date="2019" name="Int. J. Syst. Evol. Microbiol.">
        <title>The Global Catalogue of Microorganisms (GCM) 10K type strain sequencing project: providing services to taxonomists for standard genome sequencing and annotation.</title>
        <authorList>
            <consortium name="The Broad Institute Genomics Platform"/>
            <consortium name="The Broad Institute Genome Sequencing Center for Infectious Disease"/>
            <person name="Wu L."/>
            <person name="Ma J."/>
        </authorList>
    </citation>
    <scope>NUCLEOTIDE SEQUENCE [LARGE SCALE GENOMIC DNA]</scope>
    <source>
        <strain evidence="4">CCM 7855</strain>
    </source>
</reference>
<dbReference type="InterPro" id="IPR002629">
    <property type="entry name" value="Met_Synth_C/arc"/>
</dbReference>
<evidence type="ECO:0000313" key="3">
    <source>
        <dbReference type="EMBL" id="GGF27514.1"/>
    </source>
</evidence>
<accession>A0ABQ1UUK8</accession>
<dbReference type="RefSeq" id="WP_229705059.1">
    <property type="nucleotide sequence ID" value="NZ_BMCS01000001.1"/>
</dbReference>
<protein>
    <submittedName>
        <fullName evidence="3">Methionine synthase</fullName>
    </submittedName>
</protein>
<keyword evidence="4" id="KW-1185">Reference proteome</keyword>